<keyword evidence="1" id="KW-0695">RNA-directed DNA polymerase</keyword>
<dbReference type="GO" id="GO:0003964">
    <property type="term" value="F:RNA-directed DNA polymerase activity"/>
    <property type="evidence" value="ECO:0007669"/>
    <property type="project" value="UniProtKB-KW"/>
</dbReference>
<gene>
    <name evidence="1" type="ORF">Tco_1044961</name>
</gene>
<proteinExistence type="predicted"/>
<dbReference type="PANTHER" id="PTHR15503:SF45">
    <property type="entry name" value="RNA-DIRECTED DNA POLYMERASE HOMOLOG"/>
    <property type="match status" value="1"/>
</dbReference>
<dbReference type="PANTHER" id="PTHR15503">
    <property type="entry name" value="LDOC1 RELATED"/>
    <property type="match status" value="1"/>
</dbReference>
<evidence type="ECO:0000313" key="1">
    <source>
        <dbReference type="EMBL" id="GJT78236.1"/>
    </source>
</evidence>
<dbReference type="Pfam" id="PF08284">
    <property type="entry name" value="RVP_2"/>
    <property type="match status" value="1"/>
</dbReference>
<dbReference type="CDD" id="cd00303">
    <property type="entry name" value="retropepsin_like"/>
    <property type="match status" value="1"/>
</dbReference>
<dbReference type="SUPFAM" id="SSF50630">
    <property type="entry name" value="Acid proteases"/>
    <property type="match status" value="1"/>
</dbReference>
<protein>
    <submittedName>
        <fullName evidence="1">Reverse transcriptase domain-containing protein</fullName>
    </submittedName>
</protein>
<keyword evidence="1" id="KW-0808">Transferase</keyword>
<reference evidence="1" key="2">
    <citation type="submission" date="2022-01" db="EMBL/GenBank/DDBJ databases">
        <authorList>
            <person name="Yamashiro T."/>
            <person name="Shiraishi A."/>
            <person name="Satake H."/>
            <person name="Nakayama K."/>
        </authorList>
    </citation>
    <scope>NUCLEOTIDE SEQUENCE</scope>
</reference>
<organism evidence="1 2">
    <name type="scientific">Tanacetum coccineum</name>
    <dbReference type="NCBI Taxonomy" id="301880"/>
    <lineage>
        <taxon>Eukaryota</taxon>
        <taxon>Viridiplantae</taxon>
        <taxon>Streptophyta</taxon>
        <taxon>Embryophyta</taxon>
        <taxon>Tracheophyta</taxon>
        <taxon>Spermatophyta</taxon>
        <taxon>Magnoliopsida</taxon>
        <taxon>eudicotyledons</taxon>
        <taxon>Gunneridae</taxon>
        <taxon>Pentapetalae</taxon>
        <taxon>asterids</taxon>
        <taxon>campanulids</taxon>
        <taxon>Asterales</taxon>
        <taxon>Asteraceae</taxon>
        <taxon>Asteroideae</taxon>
        <taxon>Anthemideae</taxon>
        <taxon>Anthemidinae</taxon>
        <taxon>Tanacetum</taxon>
    </lineage>
</organism>
<accession>A0ABQ5GSP7</accession>
<keyword evidence="1" id="KW-0548">Nucleotidyltransferase</keyword>
<evidence type="ECO:0000313" key="2">
    <source>
        <dbReference type="Proteomes" id="UP001151760"/>
    </source>
</evidence>
<reference evidence="1" key="1">
    <citation type="journal article" date="2022" name="Int. J. Mol. Sci.">
        <title>Draft Genome of Tanacetum Coccineum: Genomic Comparison of Closely Related Tanacetum-Family Plants.</title>
        <authorList>
            <person name="Yamashiro T."/>
            <person name="Shiraishi A."/>
            <person name="Nakayama K."/>
            <person name="Satake H."/>
        </authorList>
    </citation>
    <scope>NUCLEOTIDE SEQUENCE</scope>
</reference>
<sequence>MLVHVRSSATSVERLCTRQGHTRNRCLRKVKKDEVGEVRGRAYAIKDAEPQGPNVVTGMFLLNNRYASVLFDSGFDRSFVDTRFSSMLNIDPVKIRASYDVELAGGRVVSTNTILKGYTLNLVNHIFEIDLMLIEHGKFDVIIGMDLLV</sequence>
<keyword evidence="2" id="KW-1185">Reference proteome</keyword>
<comment type="caution">
    <text evidence="1">The sequence shown here is derived from an EMBL/GenBank/DDBJ whole genome shotgun (WGS) entry which is preliminary data.</text>
</comment>
<dbReference type="InterPro" id="IPR032567">
    <property type="entry name" value="RTL1-rel"/>
</dbReference>
<dbReference type="EMBL" id="BQNB010018784">
    <property type="protein sequence ID" value="GJT78236.1"/>
    <property type="molecule type" value="Genomic_DNA"/>
</dbReference>
<dbReference type="Proteomes" id="UP001151760">
    <property type="component" value="Unassembled WGS sequence"/>
</dbReference>
<dbReference type="Gene3D" id="2.40.70.10">
    <property type="entry name" value="Acid Proteases"/>
    <property type="match status" value="1"/>
</dbReference>
<dbReference type="InterPro" id="IPR021109">
    <property type="entry name" value="Peptidase_aspartic_dom_sf"/>
</dbReference>
<name>A0ABQ5GSP7_9ASTR</name>